<protein>
    <submittedName>
        <fullName evidence="2">Cupin-like domain-containing protein</fullName>
    </submittedName>
</protein>
<dbReference type="PANTHER" id="PTHR12461:SF105">
    <property type="entry name" value="HYPOXIA-INDUCIBLE FACTOR 1-ALPHA INHIBITOR"/>
    <property type="match status" value="1"/>
</dbReference>
<sequence>MTTVTTKTKVIDNCTPGQLPVEVITASEPVILKGLVKHWKLVELGLESTQSTVDYLKSHYNGRPSFGYFGGPEVKGRFFYDEQVTRLNYDNKQIQIDEFLDLIVATLNDSAPPSYYIASNLIDSHFPRLRAENDIDIPRPAAEFPVEQNRAGIWIGNRTTACCHYDASDNLACCMVGKRRFTLFPSDQIANLYPGPLELTPGGQALSMVDFANPDLDKYPNFAKAIAHGQIAELDAGDALFLPSMWWHQVEGLSRFNILINYWWSESPRFTGAAMNVLYHAMLSLREKPPHEKQAWKHIFDYYIFGDGEQAARHLPEQAQGFLGKLDPDKSRALRAMLLNKLNR</sequence>
<feature type="domain" description="JmjC" evidence="1">
    <location>
        <begin position="115"/>
        <end position="279"/>
    </location>
</feature>
<evidence type="ECO:0000313" key="3">
    <source>
        <dbReference type="Proteomes" id="UP000219285"/>
    </source>
</evidence>
<dbReference type="EMBL" id="CP052766">
    <property type="protein sequence ID" value="QJR81318.1"/>
    <property type="molecule type" value="Genomic_DNA"/>
</dbReference>
<dbReference type="SUPFAM" id="SSF51197">
    <property type="entry name" value="Clavaminate synthase-like"/>
    <property type="match status" value="1"/>
</dbReference>
<dbReference type="SMART" id="SM00558">
    <property type="entry name" value="JmjC"/>
    <property type="match status" value="1"/>
</dbReference>
<organism evidence="2 3">
    <name type="scientific">Alteromonas pelagimontana</name>
    <dbReference type="NCBI Taxonomy" id="1858656"/>
    <lineage>
        <taxon>Bacteria</taxon>
        <taxon>Pseudomonadati</taxon>
        <taxon>Pseudomonadota</taxon>
        <taxon>Gammaproteobacteria</taxon>
        <taxon>Alteromonadales</taxon>
        <taxon>Alteromonadaceae</taxon>
        <taxon>Alteromonas/Salinimonas group</taxon>
        <taxon>Alteromonas</taxon>
    </lineage>
</organism>
<evidence type="ECO:0000313" key="2">
    <source>
        <dbReference type="EMBL" id="QJR81318.1"/>
    </source>
</evidence>
<dbReference type="PROSITE" id="PS51184">
    <property type="entry name" value="JMJC"/>
    <property type="match status" value="1"/>
</dbReference>
<dbReference type="KEGG" id="apel:CA267_011285"/>
<reference evidence="3" key="1">
    <citation type="submission" date="2014-12" db="EMBL/GenBank/DDBJ databases">
        <title>Complete genome sequence of a multi-drug resistant Klebsiella pneumoniae.</title>
        <authorList>
            <person name="Hua X."/>
            <person name="Chen Q."/>
            <person name="Li X."/>
            <person name="Feng Y."/>
            <person name="Ruan Z."/>
            <person name="Yu Y."/>
        </authorList>
    </citation>
    <scope>NUCLEOTIDE SEQUENCE [LARGE SCALE GENOMIC DNA]</scope>
    <source>
        <strain evidence="3">5.12</strain>
    </source>
</reference>
<dbReference type="OrthoDB" id="479699at2"/>
<dbReference type="RefSeq" id="WP_075607387.1">
    <property type="nucleotide sequence ID" value="NZ_CP052766.1"/>
</dbReference>
<name>A0A6M4MEL9_9ALTE</name>
<dbReference type="InterPro" id="IPR014710">
    <property type="entry name" value="RmlC-like_jellyroll"/>
</dbReference>
<dbReference type="Proteomes" id="UP000219285">
    <property type="component" value="Chromosome"/>
</dbReference>
<dbReference type="Pfam" id="PF13621">
    <property type="entry name" value="Cupin_8"/>
    <property type="match status" value="1"/>
</dbReference>
<reference evidence="2 3" key="2">
    <citation type="submission" date="2020-04" db="EMBL/GenBank/DDBJ databases">
        <title>Complete genome sequence of Alteromonas pelagimontana 5.12T.</title>
        <authorList>
            <person name="Sinha R.K."/>
            <person name="Krishnan K.P."/>
            <person name="Kurian J.P."/>
        </authorList>
    </citation>
    <scope>NUCLEOTIDE SEQUENCE [LARGE SCALE GENOMIC DNA]</scope>
    <source>
        <strain evidence="2 3">5.12</strain>
    </source>
</reference>
<evidence type="ECO:0000259" key="1">
    <source>
        <dbReference type="PROSITE" id="PS51184"/>
    </source>
</evidence>
<dbReference type="InterPro" id="IPR003347">
    <property type="entry name" value="JmjC_dom"/>
</dbReference>
<dbReference type="InterPro" id="IPR041667">
    <property type="entry name" value="Cupin_8"/>
</dbReference>
<dbReference type="Gene3D" id="2.60.120.10">
    <property type="entry name" value="Jelly Rolls"/>
    <property type="match status" value="1"/>
</dbReference>
<dbReference type="AlphaFoldDB" id="A0A6M4MEL9"/>
<keyword evidence="3" id="KW-1185">Reference proteome</keyword>
<dbReference type="PANTHER" id="PTHR12461">
    <property type="entry name" value="HYPOXIA-INDUCIBLE FACTOR 1 ALPHA INHIBITOR-RELATED"/>
    <property type="match status" value="1"/>
</dbReference>
<accession>A0A6M4MEL9</accession>
<gene>
    <name evidence="2" type="ORF">CA267_011285</name>
</gene>
<proteinExistence type="predicted"/>